<evidence type="ECO:0000256" key="1">
    <source>
        <dbReference type="SAM" id="SignalP"/>
    </source>
</evidence>
<protein>
    <submittedName>
        <fullName evidence="3">DUF1194 domain-containing protein</fullName>
    </submittedName>
</protein>
<organism evidence="3 4">
    <name type="scientific">Paragemmobacter straminiformis</name>
    <dbReference type="NCBI Taxonomy" id="2045119"/>
    <lineage>
        <taxon>Bacteria</taxon>
        <taxon>Pseudomonadati</taxon>
        <taxon>Pseudomonadota</taxon>
        <taxon>Alphaproteobacteria</taxon>
        <taxon>Rhodobacterales</taxon>
        <taxon>Paracoccaceae</taxon>
        <taxon>Paragemmobacter</taxon>
    </lineage>
</organism>
<feature type="signal peptide" evidence="1">
    <location>
        <begin position="1"/>
        <end position="22"/>
    </location>
</feature>
<keyword evidence="1" id="KW-0732">Signal</keyword>
<dbReference type="Proteomes" id="UP000555411">
    <property type="component" value="Unassembled WGS sequence"/>
</dbReference>
<dbReference type="RefSeq" id="WP_185798108.1">
    <property type="nucleotide sequence ID" value="NZ_JACLQD010000003.1"/>
</dbReference>
<sequence>MTLRLAAALLALAALTPRSAAADCADVGLVLAIDASGSIDAVEFELQRQGYFAALTAQPVTLAFADAGTVEVAAVFWGDSSYKPQVVSWHRITSADDLTAFAKAMLELPREISGDTHIGTGIGAALAMFDLPGHCSYRRVIDLSGDGRASVEPRRASVISLPAARARAEHQGVTINALAITSEDEGLPDYYRDNLILGPDAFVLHVEGLETFGQAMTQKLMRELMSALPAPRPDRGRG</sequence>
<dbReference type="EMBL" id="JACLQD010000003">
    <property type="protein sequence ID" value="MBC2836512.1"/>
    <property type="molecule type" value="Genomic_DNA"/>
</dbReference>
<gene>
    <name evidence="3" type="ORF">H7F16_13410</name>
</gene>
<accession>A0A842I8Y5</accession>
<dbReference type="InterPro" id="IPR036465">
    <property type="entry name" value="vWFA_dom_sf"/>
</dbReference>
<reference evidence="3 4" key="1">
    <citation type="journal article" date="2017" name="Int. J. Syst. Evol. Microbiol.">
        <title>Gemmobacter straminiformis sp. nov., isolated from an artificial fountain.</title>
        <authorList>
            <person name="Kang J.Y."/>
            <person name="Kim M.J."/>
            <person name="Chun J."/>
            <person name="Son K.P."/>
            <person name="Jahng K.Y."/>
        </authorList>
    </citation>
    <scope>NUCLEOTIDE SEQUENCE [LARGE SCALE GENOMIC DNA]</scope>
    <source>
        <strain evidence="3 4">CAM-8</strain>
    </source>
</reference>
<feature type="chain" id="PRO_5032560460" evidence="1">
    <location>
        <begin position="23"/>
        <end position="238"/>
    </location>
</feature>
<dbReference type="InterPro" id="IPR002035">
    <property type="entry name" value="VWF_A"/>
</dbReference>
<proteinExistence type="predicted"/>
<keyword evidence="4" id="KW-1185">Reference proteome</keyword>
<dbReference type="SUPFAM" id="SSF53300">
    <property type="entry name" value="vWA-like"/>
    <property type="match status" value="1"/>
</dbReference>
<feature type="domain" description="VWFA" evidence="2">
    <location>
        <begin position="28"/>
        <end position="224"/>
    </location>
</feature>
<evidence type="ECO:0000313" key="3">
    <source>
        <dbReference type="EMBL" id="MBC2836512.1"/>
    </source>
</evidence>
<name>A0A842I8Y5_9RHOB</name>
<dbReference type="Gene3D" id="3.40.50.410">
    <property type="entry name" value="von Willebrand factor, type A domain"/>
    <property type="match status" value="1"/>
</dbReference>
<dbReference type="InterPro" id="IPR010607">
    <property type="entry name" value="DUF1194"/>
</dbReference>
<comment type="caution">
    <text evidence="3">The sequence shown here is derived from an EMBL/GenBank/DDBJ whole genome shotgun (WGS) entry which is preliminary data.</text>
</comment>
<evidence type="ECO:0000313" key="4">
    <source>
        <dbReference type="Proteomes" id="UP000555411"/>
    </source>
</evidence>
<evidence type="ECO:0000259" key="2">
    <source>
        <dbReference type="PROSITE" id="PS50234"/>
    </source>
</evidence>
<dbReference type="CDD" id="cd00198">
    <property type="entry name" value="vWFA"/>
    <property type="match status" value="1"/>
</dbReference>
<dbReference type="AlphaFoldDB" id="A0A842I8Y5"/>
<dbReference type="PROSITE" id="PS50234">
    <property type="entry name" value="VWFA"/>
    <property type="match status" value="1"/>
</dbReference>
<dbReference type="Pfam" id="PF06707">
    <property type="entry name" value="DUF1194"/>
    <property type="match status" value="1"/>
</dbReference>